<feature type="compositionally biased region" description="Low complexity" evidence="1">
    <location>
        <begin position="69"/>
        <end position="86"/>
    </location>
</feature>
<gene>
    <name evidence="2" type="ORF">Daura_21380</name>
</gene>
<keyword evidence="3" id="KW-1185">Reference proteome</keyword>
<evidence type="ECO:0000256" key="1">
    <source>
        <dbReference type="SAM" id="MobiDB-lite"/>
    </source>
</evidence>
<dbReference type="AlphaFoldDB" id="A0A9Q9ILT0"/>
<name>A0A9Q9ILT0_9ACTN</name>
<dbReference type="Proteomes" id="UP001058003">
    <property type="component" value="Chromosome"/>
</dbReference>
<accession>A0A9Q9ILT0</accession>
<evidence type="ECO:0000313" key="2">
    <source>
        <dbReference type="EMBL" id="UWZ58502.1"/>
    </source>
</evidence>
<feature type="region of interest" description="Disordered" evidence="1">
    <location>
        <begin position="62"/>
        <end position="86"/>
    </location>
</feature>
<dbReference type="KEGG" id="daur:Daura_21380"/>
<sequence>MIDDDLRAMFAEREMFVPPPERTAAMISEGIPRRRRRRRVTGAVLCALAVLGVAAAVPLSLNRPDRDSPSVVEPSGSPSGSPSAVPVALVPASGDIDLTLAVSPGWLPAQPKKIDADIRPGRSNVTYQFADGGRVRSVTIGTSDGVPDLVPPPTDPSWTDVDVNGVPGRQRTVVRPQEGIRVCLLAWQDGARWLNIFTDDVGTAPSCAVALQVARNLQREPMTLPRTVRIGLVPQGYTMTGTGTRAETWCPPREQQARGCLTARRDPVSEGFDGTPVTVRGHAGVLQRTETVATVYVTGYLWLELPTPQRDPRFAPLTDADLLQIAQSVEIS</sequence>
<dbReference type="RefSeq" id="WP_033362057.1">
    <property type="nucleotide sequence ID" value="NZ_CP073767.1"/>
</dbReference>
<evidence type="ECO:0000313" key="3">
    <source>
        <dbReference type="Proteomes" id="UP001058003"/>
    </source>
</evidence>
<reference evidence="2" key="1">
    <citation type="submission" date="2021-04" db="EMBL/GenBank/DDBJ databases">
        <title>Dactylosporangium aurantiacum NRRL B-8018 full assembly.</title>
        <authorList>
            <person name="Hartkoorn R.C."/>
            <person name="Beaudoing E."/>
            <person name="Hot D."/>
        </authorList>
    </citation>
    <scope>NUCLEOTIDE SEQUENCE</scope>
    <source>
        <strain evidence="2">NRRL B-8018</strain>
    </source>
</reference>
<proteinExistence type="predicted"/>
<dbReference type="EMBL" id="CP073767">
    <property type="protein sequence ID" value="UWZ58502.1"/>
    <property type="molecule type" value="Genomic_DNA"/>
</dbReference>
<protein>
    <submittedName>
        <fullName evidence="2">Uncharacterized protein</fullName>
    </submittedName>
</protein>
<organism evidence="2 3">
    <name type="scientific">Dactylosporangium aurantiacum</name>
    <dbReference type="NCBI Taxonomy" id="35754"/>
    <lineage>
        <taxon>Bacteria</taxon>
        <taxon>Bacillati</taxon>
        <taxon>Actinomycetota</taxon>
        <taxon>Actinomycetes</taxon>
        <taxon>Micromonosporales</taxon>
        <taxon>Micromonosporaceae</taxon>
        <taxon>Dactylosporangium</taxon>
    </lineage>
</organism>